<sequence>MITLVSTGLPLSVIKPSLHKPSNFINKMQFTSKTLLSLAAALSVAAAQSADCVYDVQSAPFHLRLTSDDARLNDTLLVSVHAGPPFRQLVSEALLEEKYPGNNLSDISINFYYNTTSTNDPNLNCLPGKLHWAPEQSWPSVFGLESSLASNVLPVIVSPTQEEGSGPQFDEEGKLFQRARSFSPVITDENTWSGANYYKWFVCATVYGNYNYGDALTWVSGGLPDGKDCRAVNVTREWA</sequence>
<proteinExistence type="predicted"/>
<dbReference type="GeneID" id="87935672"/>
<protein>
    <recommendedName>
        <fullName evidence="3">Ubiquitin 3 binding protein But2 C-terminal domain-containing protein</fullName>
    </recommendedName>
</protein>
<keyword evidence="2" id="KW-1185">Reference proteome</keyword>
<organism evidence="1 2">
    <name type="scientific">Podospora pseudopauciseta</name>
    <dbReference type="NCBI Taxonomy" id="2093780"/>
    <lineage>
        <taxon>Eukaryota</taxon>
        <taxon>Fungi</taxon>
        <taxon>Dikarya</taxon>
        <taxon>Ascomycota</taxon>
        <taxon>Pezizomycotina</taxon>
        <taxon>Sordariomycetes</taxon>
        <taxon>Sordariomycetidae</taxon>
        <taxon>Sordariales</taxon>
        <taxon>Podosporaceae</taxon>
        <taxon>Podospora</taxon>
    </lineage>
</organism>
<accession>A0ABR0H066</accession>
<evidence type="ECO:0000313" key="1">
    <source>
        <dbReference type="EMBL" id="KAK4661339.1"/>
    </source>
</evidence>
<name>A0ABR0H066_9PEZI</name>
<reference evidence="1 2" key="1">
    <citation type="journal article" date="2023" name="bioRxiv">
        <title>High-quality genome assemblies of four members of thePodospora anserinaspecies complex.</title>
        <authorList>
            <person name="Ament-Velasquez S.L."/>
            <person name="Vogan A.A."/>
            <person name="Wallerman O."/>
            <person name="Hartmann F."/>
            <person name="Gautier V."/>
            <person name="Silar P."/>
            <person name="Giraud T."/>
            <person name="Johannesson H."/>
        </authorList>
    </citation>
    <scope>NUCLEOTIDE SEQUENCE [LARGE SCALE GENOMIC DNA]</scope>
    <source>
        <strain evidence="1 2">CBS 411.78</strain>
    </source>
</reference>
<gene>
    <name evidence="1" type="ORF">QC763_703250</name>
</gene>
<dbReference type="Proteomes" id="UP001326199">
    <property type="component" value="Unassembled WGS sequence"/>
</dbReference>
<comment type="caution">
    <text evidence="1">The sequence shown here is derived from an EMBL/GenBank/DDBJ whole genome shotgun (WGS) entry which is preliminary data.</text>
</comment>
<dbReference type="RefSeq" id="XP_062761305.1">
    <property type="nucleotide sequence ID" value="XM_062915329.1"/>
</dbReference>
<evidence type="ECO:0000313" key="2">
    <source>
        <dbReference type="Proteomes" id="UP001326199"/>
    </source>
</evidence>
<dbReference type="EMBL" id="JAFFHB010000009">
    <property type="protein sequence ID" value="KAK4661339.1"/>
    <property type="molecule type" value="Genomic_DNA"/>
</dbReference>
<evidence type="ECO:0008006" key="3">
    <source>
        <dbReference type="Google" id="ProtNLM"/>
    </source>
</evidence>